<gene>
    <name evidence="3" type="ORF">HK413_09140</name>
</gene>
<sequence length="399" mass="44701">MTTTATPTKYRIESIDIVRGLVMLIMAIDHTRDIFHGSPEPTDLAVTYPFLFFTRWITHFCAPTFVFLSGVSANIAGTRRAPNQLSTFLFKRGLWLIAVELIFISFGITLNPIFSVLILQVIWAIGGSMILLALLIRLRASLIVIGTIGVVIFFGHNILDIVNVGPIGKTVPWALLVSAGGFSANGIVNLGHQHFILIAYALLPWTGVMLLGYVFGTLYKSAYNAAKRRKTLLYTGLGLLALFVIFRYFNIYGDPSPWSVQKTTALSVISFFNVTKYPCSLLYTGMTLGTALILLSVLEGVKNKFTAIMVTYGNVPFFYYLCHWYLLQIIHIVLFFAMGFKTSQVLPTGAPFLFEPPGFGLSLAGVYGVWLVLIFILYFPCRWFANYKKTHTQWWLSYL</sequence>
<keyword evidence="1" id="KW-1133">Transmembrane helix</keyword>
<keyword evidence="4" id="KW-1185">Reference proteome</keyword>
<dbReference type="Pfam" id="PF07786">
    <property type="entry name" value="HGSNAT_cat"/>
    <property type="match status" value="1"/>
</dbReference>
<protein>
    <submittedName>
        <fullName evidence="3">DUF1624 domain-containing protein</fullName>
    </submittedName>
</protein>
<proteinExistence type="predicted"/>
<evidence type="ECO:0000256" key="1">
    <source>
        <dbReference type="SAM" id="Phobius"/>
    </source>
</evidence>
<feature type="transmembrane region" description="Helical" evidence="1">
    <location>
        <begin position="195"/>
        <end position="219"/>
    </location>
</feature>
<dbReference type="InterPro" id="IPR012429">
    <property type="entry name" value="HGSNAT_cat"/>
</dbReference>
<feature type="transmembrane region" description="Helical" evidence="1">
    <location>
        <begin position="89"/>
        <end position="108"/>
    </location>
</feature>
<feature type="transmembrane region" description="Helical" evidence="1">
    <location>
        <begin position="114"/>
        <end position="135"/>
    </location>
</feature>
<name>A0ABX1W215_9SPHI</name>
<dbReference type="RefSeq" id="WP_175269954.1">
    <property type="nucleotide sequence ID" value="NZ_JABFCR010000038.1"/>
</dbReference>
<feature type="transmembrane region" description="Helical" evidence="1">
    <location>
        <begin position="231"/>
        <end position="249"/>
    </location>
</feature>
<evidence type="ECO:0000259" key="2">
    <source>
        <dbReference type="Pfam" id="PF07786"/>
    </source>
</evidence>
<feature type="transmembrane region" description="Helical" evidence="1">
    <location>
        <begin position="56"/>
        <end position="77"/>
    </location>
</feature>
<reference evidence="3 4" key="1">
    <citation type="submission" date="2020-05" db="EMBL/GenBank/DDBJ databases">
        <authorList>
            <person name="Khan S.A."/>
            <person name="Jeon C.O."/>
            <person name="Chun B.H."/>
        </authorList>
    </citation>
    <scope>NUCLEOTIDE SEQUENCE [LARGE SCALE GENOMIC DNA]</scope>
    <source>
        <strain evidence="3 4">S1162</strain>
    </source>
</reference>
<feature type="transmembrane region" description="Helical" evidence="1">
    <location>
        <begin position="318"/>
        <end position="338"/>
    </location>
</feature>
<organism evidence="3 4">
    <name type="scientific">Mucilaginibacter humi</name>
    <dbReference type="NCBI Taxonomy" id="2732510"/>
    <lineage>
        <taxon>Bacteria</taxon>
        <taxon>Pseudomonadati</taxon>
        <taxon>Bacteroidota</taxon>
        <taxon>Sphingobacteriia</taxon>
        <taxon>Sphingobacteriales</taxon>
        <taxon>Sphingobacteriaceae</taxon>
        <taxon>Mucilaginibacter</taxon>
    </lineage>
</organism>
<dbReference type="PANTHER" id="PTHR40407:SF1">
    <property type="entry name" value="HEPARAN-ALPHA-GLUCOSAMINIDE N-ACETYLTRANSFERASE CATALYTIC DOMAIN-CONTAINING PROTEIN"/>
    <property type="match status" value="1"/>
</dbReference>
<keyword evidence="1" id="KW-0812">Transmembrane</keyword>
<dbReference type="PANTHER" id="PTHR40407">
    <property type="entry name" value="MEMBRANE PROTEIN-LIKE PROTEIN"/>
    <property type="match status" value="1"/>
</dbReference>
<dbReference type="EMBL" id="JABFCR010000038">
    <property type="protein sequence ID" value="NNU34271.1"/>
    <property type="molecule type" value="Genomic_DNA"/>
</dbReference>
<feature type="transmembrane region" description="Helical" evidence="1">
    <location>
        <begin position="358"/>
        <end position="379"/>
    </location>
</feature>
<feature type="domain" description="Heparan-alpha-glucosaminide N-acetyltransferase catalytic" evidence="2">
    <location>
        <begin position="11"/>
        <end position="225"/>
    </location>
</feature>
<evidence type="ECO:0000313" key="3">
    <source>
        <dbReference type="EMBL" id="NNU34271.1"/>
    </source>
</evidence>
<feature type="transmembrane region" description="Helical" evidence="1">
    <location>
        <begin position="280"/>
        <end position="298"/>
    </location>
</feature>
<accession>A0ABX1W215</accession>
<keyword evidence="1" id="KW-0472">Membrane</keyword>
<dbReference type="Proteomes" id="UP000566071">
    <property type="component" value="Unassembled WGS sequence"/>
</dbReference>
<evidence type="ECO:0000313" key="4">
    <source>
        <dbReference type="Proteomes" id="UP000566071"/>
    </source>
</evidence>
<comment type="caution">
    <text evidence="3">The sequence shown here is derived from an EMBL/GenBank/DDBJ whole genome shotgun (WGS) entry which is preliminary data.</text>
</comment>
<feature type="transmembrane region" description="Helical" evidence="1">
    <location>
        <begin position="142"/>
        <end position="159"/>
    </location>
</feature>